<evidence type="ECO:0000256" key="1">
    <source>
        <dbReference type="PROSITE-ProRule" id="PRU00191"/>
    </source>
</evidence>
<dbReference type="EMBL" id="JALJOU010000064">
    <property type="protein sequence ID" value="KAK9826496.1"/>
    <property type="molecule type" value="Genomic_DNA"/>
</dbReference>
<evidence type="ECO:0000313" key="4">
    <source>
        <dbReference type="EMBL" id="KAK9826496.1"/>
    </source>
</evidence>
<protein>
    <recommendedName>
        <fullName evidence="3">SH2 domain-containing protein</fullName>
    </recommendedName>
</protein>
<keyword evidence="1" id="KW-0727">SH2 domain</keyword>
<dbReference type="CDD" id="cd00173">
    <property type="entry name" value="SH2"/>
    <property type="match status" value="1"/>
</dbReference>
<gene>
    <name evidence="4" type="ORF">WJX81_006495</name>
</gene>
<dbReference type="AlphaFoldDB" id="A0AAW1QYF7"/>
<sequence>MDAATPLGKRRAASASRLGVPYSEALPGGRPPLAPPAVASPFDLALGPVGHAGAAAMSGMPFRPAAHGSASFGGLPFAAARSLERSLESAGAAASGSMGGSLAKASSLPEAAEELSGVAQPEVDKQQVHYVRYACLSEAHEAPSWRQVDSLTAQTQAYGEAPHTQSGSGAVSLSLRIVQAPAAFALPMVQRKVFKPPFTVRLEVRHRGPLTLAVCLEAHPLNETAHAQIATWTPDADKAAIEVEGARIARQLQAPAMFGTAGSLGGMGLAEGGGGGEPEQVHLEDFKFAELKWAKSSRMSKRWLVFTCRIQEDAVYLLYALPTVVISRRTDQYGKAHETLMGGGTAAGKRVRVSFAPSASLPPGPLPGRSPDVNALALAASVPVDAGMVDGAGAGRTGAVLDGGYVRLWIAHRYCAAGFTRVLADADMAALLRLAGVQATPGAAQSLVVDSAKWAAFRDWFAKGLRTLKQCTRAWDASAPAWVAGFAVSRGVAEALLAERPAGTFVIRLCSEPGAFAISCRVGADADGGEGAGGGHGGSGGGGGGGFVDHLLVDAVDLVSQPLEAWVLAHAAATHLLDPATSQLLPKEALFRQARPPPAPAGRAALRAPTPLPLPRADPDPTGALSRNPNMGLSDVLMLASLGVSGGGALGPGRPADPPGFGAAAGHGGFIGQGEPTSYAAMLGSGSLGSLRSLPAMNSNSEPSLGFDDVQVEELDLLPGLFSGIGDLGATPRAGDAAAHAFGGAARGGFGGGGGAGDEQAGGARARPNADFEFCQIFRPRGDLGQT</sequence>
<organism evidence="4 5">
    <name type="scientific">Elliptochloris bilobata</name>
    <dbReference type="NCBI Taxonomy" id="381761"/>
    <lineage>
        <taxon>Eukaryota</taxon>
        <taxon>Viridiplantae</taxon>
        <taxon>Chlorophyta</taxon>
        <taxon>core chlorophytes</taxon>
        <taxon>Trebouxiophyceae</taxon>
        <taxon>Trebouxiophyceae incertae sedis</taxon>
        <taxon>Elliptochloris clade</taxon>
        <taxon>Elliptochloris</taxon>
    </lineage>
</organism>
<evidence type="ECO:0000259" key="3">
    <source>
        <dbReference type="PROSITE" id="PS50001"/>
    </source>
</evidence>
<dbReference type="Proteomes" id="UP001445335">
    <property type="component" value="Unassembled WGS sequence"/>
</dbReference>
<comment type="caution">
    <text evidence="4">The sequence shown here is derived from an EMBL/GenBank/DDBJ whole genome shotgun (WGS) entry which is preliminary data.</text>
</comment>
<dbReference type="InterPro" id="IPR036860">
    <property type="entry name" value="SH2_dom_sf"/>
</dbReference>
<dbReference type="InterPro" id="IPR000980">
    <property type="entry name" value="SH2"/>
</dbReference>
<keyword evidence="5" id="KW-1185">Reference proteome</keyword>
<dbReference type="PROSITE" id="PS50001">
    <property type="entry name" value="SH2"/>
    <property type="match status" value="1"/>
</dbReference>
<feature type="domain" description="SH2" evidence="3">
    <location>
        <begin position="482"/>
        <end position="557"/>
    </location>
</feature>
<reference evidence="4 5" key="1">
    <citation type="journal article" date="2024" name="Nat. Commun.">
        <title>Phylogenomics reveals the evolutionary origins of lichenization in chlorophyte algae.</title>
        <authorList>
            <person name="Puginier C."/>
            <person name="Libourel C."/>
            <person name="Otte J."/>
            <person name="Skaloud P."/>
            <person name="Haon M."/>
            <person name="Grisel S."/>
            <person name="Petersen M."/>
            <person name="Berrin J.G."/>
            <person name="Delaux P.M."/>
            <person name="Dal Grande F."/>
            <person name="Keller J."/>
        </authorList>
    </citation>
    <scope>NUCLEOTIDE SEQUENCE [LARGE SCALE GENOMIC DNA]</scope>
    <source>
        <strain evidence="4 5">SAG 245.80</strain>
    </source>
</reference>
<accession>A0AAW1QYF7</accession>
<proteinExistence type="predicted"/>
<dbReference type="SUPFAM" id="SSF55550">
    <property type="entry name" value="SH2 domain"/>
    <property type="match status" value="1"/>
</dbReference>
<dbReference type="Gene3D" id="3.30.505.10">
    <property type="entry name" value="SH2 domain"/>
    <property type="match status" value="1"/>
</dbReference>
<name>A0AAW1QYF7_9CHLO</name>
<evidence type="ECO:0000313" key="5">
    <source>
        <dbReference type="Proteomes" id="UP001445335"/>
    </source>
</evidence>
<feature type="region of interest" description="Disordered" evidence="2">
    <location>
        <begin position="594"/>
        <end position="628"/>
    </location>
</feature>
<evidence type="ECO:0000256" key="2">
    <source>
        <dbReference type="SAM" id="MobiDB-lite"/>
    </source>
</evidence>